<dbReference type="Gene3D" id="1.10.357.10">
    <property type="entry name" value="Tetracycline Repressor, domain 2"/>
    <property type="match status" value="1"/>
</dbReference>
<name>A0ABQ2KVK7_9BACL</name>
<accession>A0ABQ2KVK7</accession>
<dbReference type="PROSITE" id="PS50977">
    <property type="entry name" value="HTH_TETR_2"/>
    <property type="match status" value="1"/>
</dbReference>
<gene>
    <name evidence="6" type="ORF">GCM10010969_09610</name>
</gene>
<reference evidence="7" key="1">
    <citation type="journal article" date="2019" name="Int. J. Syst. Evol. Microbiol.">
        <title>The Global Catalogue of Microorganisms (GCM) 10K type strain sequencing project: providing services to taxonomists for standard genome sequencing and annotation.</title>
        <authorList>
            <consortium name="The Broad Institute Genomics Platform"/>
            <consortium name="The Broad Institute Genome Sequencing Center for Infectious Disease"/>
            <person name="Wu L."/>
            <person name="Ma J."/>
        </authorList>
    </citation>
    <scope>NUCLEOTIDE SEQUENCE [LARGE SCALE GENOMIC DNA]</scope>
    <source>
        <strain evidence="7">CGMCC 1.6964</strain>
    </source>
</reference>
<keyword evidence="7" id="KW-1185">Reference proteome</keyword>
<dbReference type="RefSeq" id="WP_018977056.1">
    <property type="nucleotide sequence ID" value="NZ_BMLN01000002.1"/>
</dbReference>
<evidence type="ECO:0000313" key="6">
    <source>
        <dbReference type="EMBL" id="GGN94700.1"/>
    </source>
</evidence>
<keyword evidence="3" id="KW-0804">Transcription</keyword>
<feature type="domain" description="HTH tetR-type" evidence="5">
    <location>
        <begin position="1"/>
        <end position="60"/>
    </location>
</feature>
<comment type="caution">
    <text evidence="6">The sequence shown here is derived from an EMBL/GenBank/DDBJ whole genome shotgun (WGS) entry which is preliminary data.</text>
</comment>
<dbReference type="PRINTS" id="PR00455">
    <property type="entry name" value="HTHTETR"/>
</dbReference>
<evidence type="ECO:0000256" key="2">
    <source>
        <dbReference type="ARBA" id="ARBA00023125"/>
    </source>
</evidence>
<dbReference type="PANTHER" id="PTHR30055">
    <property type="entry name" value="HTH-TYPE TRANSCRIPTIONAL REGULATOR RUTR"/>
    <property type="match status" value="1"/>
</dbReference>
<dbReference type="InterPro" id="IPR001647">
    <property type="entry name" value="HTH_TetR"/>
</dbReference>
<proteinExistence type="predicted"/>
<sequence length="192" mass="22098">MSRESIKEAAVKLFNRHGYEGTKMVQIAEEAGIRKQSLAYHFSSKKDLLKELYREIVEEEIEFVRGYFGEDKAASWEGHLYGFLVEHKNRFLTSPNVHLMFVLSFTTPVEVHDFVIAEYRRYLTVLKEELTALFTGAKVGTFPPEECMVTFMTMLDGLDVQLVYETRQAYEQTLAIVWKVFLAGIGHSVNGQ</sequence>
<dbReference type="PANTHER" id="PTHR30055:SF234">
    <property type="entry name" value="HTH-TYPE TRANSCRIPTIONAL REGULATOR BETI"/>
    <property type="match status" value="1"/>
</dbReference>
<dbReference type="InterPro" id="IPR009057">
    <property type="entry name" value="Homeodomain-like_sf"/>
</dbReference>
<dbReference type="InterPro" id="IPR050109">
    <property type="entry name" value="HTH-type_TetR-like_transc_reg"/>
</dbReference>
<keyword evidence="1" id="KW-0805">Transcription regulation</keyword>
<evidence type="ECO:0000256" key="1">
    <source>
        <dbReference type="ARBA" id="ARBA00023015"/>
    </source>
</evidence>
<dbReference type="Gene3D" id="1.10.10.60">
    <property type="entry name" value="Homeodomain-like"/>
    <property type="match status" value="1"/>
</dbReference>
<protein>
    <recommendedName>
        <fullName evidence="5">HTH tetR-type domain-containing protein</fullName>
    </recommendedName>
</protein>
<dbReference type="Pfam" id="PF00440">
    <property type="entry name" value="TetR_N"/>
    <property type="match status" value="1"/>
</dbReference>
<feature type="DNA-binding region" description="H-T-H motif" evidence="4">
    <location>
        <begin position="23"/>
        <end position="42"/>
    </location>
</feature>
<evidence type="ECO:0000256" key="3">
    <source>
        <dbReference type="ARBA" id="ARBA00023163"/>
    </source>
</evidence>
<keyword evidence="2 4" id="KW-0238">DNA-binding</keyword>
<dbReference type="EMBL" id="BMLN01000002">
    <property type="protein sequence ID" value="GGN94700.1"/>
    <property type="molecule type" value="Genomic_DNA"/>
</dbReference>
<dbReference type="SUPFAM" id="SSF46689">
    <property type="entry name" value="Homeodomain-like"/>
    <property type="match status" value="1"/>
</dbReference>
<evidence type="ECO:0000313" key="7">
    <source>
        <dbReference type="Proteomes" id="UP000606653"/>
    </source>
</evidence>
<evidence type="ECO:0000259" key="5">
    <source>
        <dbReference type="PROSITE" id="PS50977"/>
    </source>
</evidence>
<dbReference type="Proteomes" id="UP000606653">
    <property type="component" value="Unassembled WGS sequence"/>
</dbReference>
<evidence type="ECO:0000256" key="4">
    <source>
        <dbReference type="PROSITE-ProRule" id="PRU00335"/>
    </source>
</evidence>
<organism evidence="6 7">
    <name type="scientific">Saccharibacillus kuerlensis</name>
    <dbReference type="NCBI Taxonomy" id="459527"/>
    <lineage>
        <taxon>Bacteria</taxon>
        <taxon>Bacillati</taxon>
        <taxon>Bacillota</taxon>
        <taxon>Bacilli</taxon>
        <taxon>Bacillales</taxon>
        <taxon>Paenibacillaceae</taxon>
        <taxon>Saccharibacillus</taxon>
    </lineage>
</organism>